<dbReference type="InParanoid" id="A0A0V0QEM1"/>
<feature type="compositionally biased region" description="Low complexity" evidence="2">
    <location>
        <begin position="1"/>
        <end position="15"/>
    </location>
</feature>
<evidence type="ECO:0000313" key="4">
    <source>
        <dbReference type="Proteomes" id="UP000054937"/>
    </source>
</evidence>
<comment type="caution">
    <text evidence="3">The sequence shown here is derived from an EMBL/GenBank/DDBJ whole genome shotgun (WGS) entry which is preliminary data.</text>
</comment>
<feature type="region of interest" description="Disordered" evidence="2">
    <location>
        <begin position="444"/>
        <end position="467"/>
    </location>
</feature>
<dbReference type="AlphaFoldDB" id="A0A0V0QEM1"/>
<proteinExistence type="predicted"/>
<dbReference type="OMA" id="HIFGENH"/>
<dbReference type="EMBL" id="LDAU01000183">
    <property type="protein sequence ID" value="KRX00670.1"/>
    <property type="molecule type" value="Genomic_DNA"/>
</dbReference>
<evidence type="ECO:0000256" key="2">
    <source>
        <dbReference type="SAM" id="MobiDB-lite"/>
    </source>
</evidence>
<protein>
    <submittedName>
        <fullName evidence="3">Uncharacterized protein</fullName>
    </submittedName>
</protein>
<organism evidence="3 4">
    <name type="scientific">Pseudocohnilembus persalinus</name>
    <name type="common">Ciliate</name>
    <dbReference type="NCBI Taxonomy" id="266149"/>
    <lineage>
        <taxon>Eukaryota</taxon>
        <taxon>Sar</taxon>
        <taxon>Alveolata</taxon>
        <taxon>Ciliophora</taxon>
        <taxon>Intramacronucleata</taxon>
        <taxon>Oligohymenophorea</taxon>
        <taxon>Scuticociliatia</taxon>
        <taxon>Philasterida</taxon>
        <taxon>Pseudocohnilembidae</taxon>
        <taxon>Pseudocohnilembus</taxon>
    </lineage>
</organism>
<keyword evidence="1" id="KW-0175">Coiled coil</keyword>
<accession>A0A0V0QEM1</accession>
<feature type="region of interest" description="Disordered" evidence="2">
    <location>
        <begin position="1"/>
        <end position="20"/>
    </location>
</feature>
<evidence type="ECO:0000256" key="1">
    <source>
        <dbReference type="SAM" id="Coils"/>
    </source>
</evidence>
<reference evidence="3 4" key="1">
    <citation type="journal article" date="2015" name="Sci. Rep.">
        <title>Genome of the facultative scuticociliatosis pathogen Pseudocohnilembus persalinus provides insight into its virulence through horizontal gene transfer.</title>
        <authorList>
            <person name="Xiong J."/>
            <person name="Wang G."/>
            <person name="Cheng J."/>
            <person name="Tian M."/>
            <person name="Pan X."/>
            <person name="Warren A."/>
            <person name="Jiang C."/>
            <person name="Yuan D."/>
            <person name="Miao W."/>
        </authorList>
    </citation>
    <scope>NUCLEOTIDE SEQUENCE [LARGE SCALE GENOMIC DNA]</scope>
    <source>
        <strain evidence="3">36N120E</strain>
    </source>
</reference>
<gene>
    <name evidence="3" type="ORF">PPERSA_00897</name>
</gene>
<sequence length="467" mass="55869">MDSNSTSRSSTSQNNMQKSGDKSEIEIYKYLLKVAEELIQSACPIDLIKKFEKLKNISIGKIKQTGTLFYEQFIHLYEFLNEKLINIYEQIIGSQNSYQYIQNVLNEIQNESDSQLKELLFFSKKKEDKTYENIYDKWSKQYEISQNQVMNSVNKCFQIKQNQQQLLGENEQKIQILIEQLQENQQLKQKNSELESIIQEQKQQLSNQNNSIFTLQDTLQQQKQVNYGVESQQNKEELIKENQQIKQKLEELRREHQESVQSQQRQYGKILEEINEQLKERKNEFGEEIGKKDQQINELQHLVESQQGFKKNFIEIYIVYLEKYQDKYPDFEVWQQKQNDAQDMEQNKSINKDQIEIQNSINQLKKNYDSGVEEQQLFAFISYIIQKFESDNAYLKEQVHQLQQQKQEIQQTQEEFQKQYEQGQQLIELIQVQLKQDTDDIQEKQQEFQQSAQNLNQIQQTSQNQGF</sequence>
<feature type="coiled-coil region" evidence="1">
    <location>
        <begin position="177"/>
        <end position="295"/>
    </location>
</feature>
<name>A0A0V0QEM1_PSEPJ</name>
<feature type="compositionally biased region" description="Low complexity" evidence="2">
    <location>
        <begin position="447"/>
        <end position="460"/>
    </location>
</feature>
<keyword evidence="4" id="KW-1185">Reference proteome</keyword>
<dbReference type="Proteomes" id="UP000054937">
    <property type="component" value="Unassembled WGS sequence"/>
</dbReference>
<evidence type="ECO:0000313" key="3">
    <source>
        <dbReference type="EMBL" id="KRX00670.1"/>
    </source>
</evidence>
<dbReference type="OrthoDB" id="10687311at2759"/>